<reference evidence="2" key="2">
    <citation type="submission" date="2025-08" db="UniProtKB">
        <authorList>
            <consortium name="RefSeq"/>
        </authorList>
    </citation>
    <scope>IDENTIFICATION</scope>
</reference>
<name>A0ABM4TWK3_DROSZ</name>
<gene>
    <name evidence="2" type="primary">LOC139354014</name>
</gene>
<dbReference type="GeneID" id="139354014"/>
<accession>A0ABM4TWK3</accession>
<dbReference type="RefSeq" id="XP_070854340.1">
    <property type="nucleotide sequence ID" value="XM_070998239.1"/>
</dbReference>
<organism evidence="1 2">
    <name type="scientific">Drosophila suzukii</name>
    <name type="common">Spotted-wing drosophila fruit fly</name>
    <dbReference type="NCBI Taxonomy" id="28584"/>
    <lineage>
        <taxon>Eukaryota</taxon>
        <taxon>Metazoa</taxon>
        <taxon>Ecdysozoa</taxon>
        <taxon>Arthropoda</taxon>
        <taxon>Hexapoda</taxon>
        <taxon>Insecta</taxon>
        <taxon>Pterygota</taxon>
        <taxon>Neoptera</taxon>
        <taxon>Endopterygota</taxon>
        <taxon>Diptera</taxon>
        <taxon>Brachycera</taxon>
        <taxon>Muscomorpha</taxon>
        <taxon>Ephydroidea</taxon>
        <taxon>Drosophilidae</taxon>
        <taxon>Drosophila</taxon>
        <taxon>Sophophora</taxon>
    </lineage>
</organism>
<evidence type="ECO:0000313" key="2">
    <source>
        <dbReference type="RefSeq" id="XP_070854340.1"/>
    </source>
</evidence>
<keyword evidence="1" id="KW-1185">Reference proteome</keyword>
<reference evidence="1" key="1">
    <citation type="submission" date="2025-05" db="UniProtKB">
        <authorList>
            <consortium name="RefSeq"/>
        </authorList>
    </citation>
    <scope>NUCLEOTIDE SEQUENCE [LARGE SCALE GENOMIC DNA]</scope>
</reference>
<sequence length="119" mass="13189">MPRKNKTGCRHSDSPVRQLCQVGGVSAKCAHVRSSESSLWQLSNKANSHLRVLTILATSQEILDDVLTHLIASKLDHQTQGRWEEGFPAKELPKCVEFSTWMDDGKLGMCKGTRSVIGK</sequence>
<proteinExistence type="predicted"/>
<protein>
    <submittedName>
        <fullName evidence="2">Uncharacterized protein isoform X1</fullName>
    </submittedName>
</protein>
<dbReference type="Proteomes" id="UP001652628">
    <property type="component" value="Chromosome 2"/>
</dbReference>
<evidence type="ECO:0000313" key="1">
    <source>
        <dbReference type="Proteomes" id="UP001652628"/>
    </source>
</evidence>